<keyword evidence="7" id="KW-1185">Reference proteome</keyword>
<evidence type="ECO:0000259" key="4">
    <source>
        <dbReference type="Pfam" id="PF03446"/>
    </source>
</evidence>
<keyword evidence="2" id="KW-0560">Oxidoreductase</keyword>
<dbReference type="InterPro" id="IPR036291">
    <property type="entry name" value="NAD(P)-bd_dom_sf"/>
</dbReference>
<dbReference type="InterPro" id="IPR029154">
    <property type="entry name" value="HIBADH-like_NADP-bd"/>
</dbReference>
<dbReference type="Pfam" id="PF14833">
    <property type="entry name" value="NAD_binding_11"/>
    <property type="match status" value="1"/>
</dbReference>
<organism evidence="6 7">
    <name type="scientific">Cellulomonas wangsupingiae</name>
    <dbReference type="NCBI Taxonomy" id="2968085"/>
    <lineage>
        <taxon>Bacteria</taxon>
        <taxon>Bacillati</taxon>
        <taxon>Actinomycetota</taxon>
        <taxon>Actinomycetes</taxon>
        <taxon>Micrococcales</taxon>
        <taxon>Cellulomonadaceae</taxon>
        <taxon>Cellulomonas</taxon>
    </lineage>
</organism>
<evidence type="ECO:0000313" key="7">
    <source>
        <dbReference type="Proteomes" id="UP001317322"/>
    </source>
</evidence>
<name>A0ABY5K263_9CELL</name>
<dbReference type="InterPro" id="IPR006115">
    <property type="entry name" value="6PGDH_NADP-bd"/>
</dbReference>
<dbReference type="Gene3D" id="3.40.50.720">
    <property type="entry name" value="NAD(P)-binding Rossmann-like Domain"/>
    <property type="match status" value="1"/>
</dbReference>
<dbReference type="PANTHER" id="PTHR43060">
    <property type="entry name" value="3-HYDROXYISOBUTYRATE DEHYDROGENASE-LIKE 1, MITOCHONDRIAL-RELATED"/>
    <property type="match status" value="1"/>
</dbReference>
<dbReference type="InterPro" id="IPR015815">
    <property type="entry name" value="HIBADH-related"/>
</dbReference>
<evidence type="ECO:0000313" key="6">
    <source>
        <dbReference type="EMBL" id="UUI64519.1"/>
    </source>
</evidence>
<dbReference type="PIRSF" id="PIRSF000103">
    <property type="entry name" value="HIBADH"/>
    <property type="match status" value="1"/>
</dbReference>
<protein>
    <submittedName>
        <fullName evidence="6">NAD(P)-dependent oxidoreductase</fullName>
    </submittedName>
</protein>
<keyword evidence="3" id="KW-0520">NAD</keyword>
<dbReference type="PANTHER" id="PTHR43060:SF15">
    <property type="entry name" value="3-HYDROXYISOBUTYRATE DEHYDROGENASE-LIKE 1, MITOCHONDRIAL-RELATED"/>
    <property type="match status" value="1"/>
</dbReference>
<dbReference type="Proteomes" id="UP001317322">
    <property type="component" value="Chromosome"/>
</dbReference>
<dbReference type="Gene3D" id="1.10.1040.10">
    <property type="entry name" value="N-(1-d-carboxylethyl)-l-norvaline Dehydrogenase, domain 2"/>
    <property type="match status" value="1"/>
</dbReference>
<dbReference type="PROSITE" id="PS00895">
    <property type="entry name" value="3_HYDROXYISOBUT_DH"/>
    <property type="match status" value="1"/>
</dbReference>
<dbReference type="EMBL" id="CP101989">
    <property type="protein sequence ID" value="UUI64519.1"/>
    <property type="molecule type" value="Genomic_DNA"/>
</dbReference>
<comment type="similarity">
    <text evidence="1">Belongs to the HIBADH-related family.</text>
</comment>
<dbReference type="Pfam" id="PF03446">
    <property type="entry name" value="NAD_binding_2"/>
    <property type="match status" value="1"/>
</dbReference>
<reference evidence="6 7" key="1">
    <citation type="submission" date="2022-07" db="EMBL/GenBank/DDBJ databases">
        <title>Novel species in genus cellulomonas.</title>
        <authorList>
            <person name="Ye L."/>
        </authorList>
    </citation>
    <scope>NUCLEOTIDE SEQUENCE [LARGE SCALE GENOMIC DNA]</scope>
    <source>
        <strain evidence="7">zg-Y908</strain>
    </source>
</reference>
<dbReference type="InterPro" id="IPR002204">
    <property type="entry name" value="3-OH-isobutyrate_DH-rel_CS"/>
</dbReference>
<dbReference type="InterPro" id="IPR013328">
    <property type="entry name" value="6PGD_dom2"/>
</dbReference>
<dbReference type="RefSeq" id="WP_227566150.1">
    <property type="nucleotide sequence ID" value="NZ_CP101989.1"/>
</dbReference>
<proteinExistence type="inferred from homology"/>
<dbReference type="InterPro" id="IPR008927">
    <property type="entry name" value="6-PGluconate_DH-like_C_sf"/>
</dbReference>
<gene>
    <name evidence="6" type="ORF">NP075_15580</name>
</gene>
<feature type="domain" description="6-phosphogluconate dehydrogenase NADP-binding" evidence="4">
    <location>
        <begin position="5"/>
        <end position="163"/>
    </location>
</feature>
<evidence type="ECO:0000259" key="5">
    <source>
        <dbReference type="Pfam" id="PF14833"/>
    </source>
</evidence>
<accession>A0ABY5K263</accession>
<feature type="domain" description="3-hydroxyisobutyrate dehydrogenase-like NAD-binding" evidence="5">
    <location>
        <begin position="169"/>
        <end position="285"/>
    </location>
</feature>
<evidence type="ECO:0000256" key="1">
    <source>
        <dbReference type="ARBA" id="ARBA00009080"/>
    </source>
</evidence>
<sequence length="296" mass="29552">MSATRVGVVGLGTMGAPMAGHVLAAGYPLHVTARRPEATTGLVAAGATAHATARALAAHSDVVLSVLPDLPELVDVLEGPDGLLAGVTGPLVLVVCSTSAPAGVRALATTLDARTDGRVRVVDAPVSGGQEGAAAGTLAVMVGGADDDVARVLPVLGATGTPVHLGPLGSGQVAKACNQVVVAATVTALAEAAVVAERSGLDVGRMLDLLGGGYAASRLLEVKKHRFVAHDHSPSGPARYMVKDLRAALDEARATGTATVLTDVLLEVFTDVTAAGLGDLDTSVVQDWLAARTPRG</sequence>
<dbReference type="SUPFAM" id="SSF51735">
    <property type="entry name" value="NAD(P)-binding Rossmann-fold domains"/>
    <property type="match status" value="1"/>
</dbReference>
<dbReference type="SUPFAM" id="SSF48179">
    <property type="entry name" value="6-phosphogluconate dehydrogenase C-terminal domain-like"/>
    <property type="match status" value="1"/>
</dbReference>
<evidence type="ECO:0000256" key="3">
    <source>
        <dbReference type="ARBA" id="ARBA00023027"/>
    </source>
</evidence>
<evidence type="ECO:0000256" key="2">
    <source>
        <dbReference type="ARBA" id="ARBA00023002"/>
    </source>
</evidence>